<evidence type="ECO:0008006" key="3">
    <source>
        <dbReference type="Google" id="ProtNLM"/>
    </source>
</evidence>
<evidence type="ECO:0000313" key="1">
    <source>
        <dbReference type="EMBL" id="SET56399.1"/>
    </source>
</evidence>
<dbReference type="Proteomes" id="UP000199820">
    <property type="component" value="Unassembled WGS sequence"/>
</dbReference>
<dbReference type="AlphaFoldDB" id="A0A1I0FFT3"/>
<name>A0A1I0FFT3_9FIRM</name>
<proteinExistence type="predicted"/>
<dbReference type="Pfam" id="PF12668">
    <property type="entry name" value="DUF3791"/>
    <property type="match status" value="1"/>
</dbReference>
<protein>
    <recommendedName>
        <fullName evidence="3">DUF3791 domain-containing protein</fullName>
    </recommendedName>
</protein>
<dbReference type="OrthoDB" id="361365at2"/>
<dbReference type="InterPro" id="IPR024269">
    <property type="entry name" value="DUF3791"/>
</dbReference>
<dbReference type="RefSeq" id="WP_074649618.1">
    <property type="nucleotide sequence ID" value="NZ_FOIL01000025.1"/>
</dbReference>
<evidence type="ECO:0000313" key="2">
    <source>
        <dbReference type="Proteomes" id="UP000199820"/>
    </source>
</evidence>
<keyword evidence="2" id="KW-1185">Reference proteome</keyword>
<organism evidence="1 2">
    <name type="scientific">[Clostridium] aminophilum</name>
    <dbReference type="NCBI Taxonomy" id="1526"/>
    <lineage>
        <taxon>Bacteria</taxon>
        <taxon>Bacillati</taxon>
        <taxon>Bacillota</taxon>
        <taxon>Clostridia</taxon>
        <taxon>Lachnospirales</taxon>
        <taxon>Lachnospiraceae</taxon>
    </lineage>
</organism>
<dbReference type="EMBL" id="FOIL01000025">
    <property type="protein sequence ID" value="SET56399.1"/>
    <property type="molecule type" value="Genomic_DNA"/>
</dbReference>
<sequence length="62" mass="7081">MNKESFSFVVYMLHACANKWGKKPSEVYSLLSSVDCINSLLVKHYDILHTQGTDFIVQDEIS</sequence>
<reference evidence="2" key="1">
    <citation type="submission" date="2016-10" db="EMBL/GenBank/DDBJ databases">
        <authorList>
            <person name="Varghese N."/>
            <person name="Submissions S."/>
        </authorList>
    </citation>
    <scope>NUCLEOTIDE SEQUENCE [LARGE SCALE GENOMIC DNA]</scope>
    <source>
        <strain evidence="2">KH1P1</strain>
    </source>
</reference>
<gene>
    <name evidence="1" type="ORF">SAMN04487771_10254</name>
</gene>
<accession>A0A1I0FFT3</accession>